<feature type="transmembrane region" description="Helical" evidence="1">
    <location>
        <begin position="63"/>
        <end position="83"/>
    </location>
</feature>
<evidence type="ECO:0000256" key="1">
    <source>
        <dbReference type="SAM" id="Phobius"/>
    </source>
</evidence>
<feature type="transmembrane region" description="Helical" evidence="1">
    <location>
        <begin position="361"/>
        <end position="383"/>
    </location>
</feature>
<comment type="caution">
    <text evidence="2">The sequence shown here is derived from an EMBL/GenBank/DDBJ whole genome shotgun (WGS) entry which is preliminary data.</text>
</comment>
<dbReference type="RefSeq" id="WP_018268761.1">
    <property type="nucleotide sequence ID" value="NZ_BJNL01000038.1"/>
</dbReference>
<dbReference type="EMBL" id="JBGBZA010000002">
    <property type="protein sequence ID" value="MEY9321127.1"/>
    <property type="molecule type" value="Genomic_DNA"/>
</dbReference>
<dbReference type="Proteomes" id="UP001565471">
    <property type="component" value="Unassembled WGS sequence"/>
</dbReference>
<dbReference type="GeneID" id="92951392"/>
<accession>A0ABV4FCB1</accession>
<gene>
    <name evidence="2" type="ORF">ABIF29_007926</name>
</gene>
<feature type="transmembrane region" description="Helical" evidence="1">
    <location>
        <begin position="215"/>
        <end position="235"/>
    </location>
</feature>
<feature type="transmembrane region" description="Helical" evidence="1">
    <location>
        <begin position="302"/>
        <end position="323"/>
    </location>
</feature>
<keyword evidence="1" id="KW-0472">Membrane</keyword>
<feature type="transmembrane region" description="Helical" evidence="1">
    <location>
        <begin position="146"/>
        <end position="164"/>
    </location>
</feature>
<evidence type="ECO:0000313" key="3">
    <source>
        <dbReference type="Proteomes" id="UP001565471"/>
    </source>
</evidence>
<feature type="transmembrane region" description="Helical" evidence="1">
    <location>
        <begin position="335"/>
        <end position="355"/>
    </location>
</feature>
<sequence>MATMQRLTGYRGPALFSYGFRPFFLFGAIYAGAIVPLWMAVFVGDVSLPTAFAPRDWHVHEMLFGYVGAVIAGFLLTAVPNWTGRLPIQGGPLVALFAIWLAGRLTATFSGIIGWQIALAIDAAFLLSLAAVAAREIIAGRKWGNLKLVGIVSLLATTNIAFHVEAHFSGVADYSARAGIALVVTLVCVIGGRIVPSFTRNWLSRQRPGRLPVPFGRFDAATIVAGACAMGAWAVVPSGRAVAGALGFAGGLHIIRLARWAGHRTISDRLVLILHVAYAFVPVGFFLAALSSLDLVAPSAGIHAWTGGAIGSMTIAVMTRASLGHTGQELSASTATQAVYASIIIAALARICAAVDPTYSIPLLVIAGVAWTGAFLGFALAYAPALCRARRF</sequence>
<feature type="transmembrane region" description="Helical" evidence="1">
    <location>
        <begin position="176"/>
        <end position="195"/>
    </location>
</feature>
<reference evidence="2 3" key="1">
    <citation type="submission" date="2024-07" db="EMBL/GenBank/DDBJ databases">
        <title>Genomic Encyclopedia of Type Strains, Phase V (KMG-V): Genome sequencing to study the core and pangenomes of soil and plant-associated prokaryotes.</title>
        <authorList>
            <person name="Whitman W."/>
        </authorList>
    </citation>
    <scope>NUCLEOTIDE SEQUENCE [LARGE SCALE GENOMIC DNA]</scope>
    <source>
        <strain evidence="2 3">USDA 415</strain>
    </source>
</reference>
<protein>
    <submittedName>
        <fullName evidence="2">Uncharacterized protein involved in response to NO</fullName>
    </submittedName>
</protein>
<feature type="transmembrane region" description="Helical" evidence="1">
    <location>
        <begin position="241"/>
        <end position="258"/>
    </location>
</feature>
<feature type="transmembrane region" description="Helical" evidence="1">
    <location>
        <begin position="113"/>
        <end position="134"/>
    </location>
</feature>
<keyword evidence="3" id="KW-1185">Reference proteome</keyword>
<organism evidence="2 3">
    <name type="scientific">Bradyrhizobium elkanii</name>
    <dbReference type="NCBI Taxonomy" id="29448"/>
    <lineage>
        <taxon>Bacteria</taxon>
        <taxon>Pseudomonadati</taxon>
        <taxon>Pseudomonadota</taxon>
        <taxon>Alphaproteobacteria</taxon>
        <taxon>Hyphomicrobiales</taxon>
        <taxon>Nitrobacteraceae</taxon>
        <taxon>Bradyrhizobium</taxon>
    </lineage>
</organism>
<dbReference type="InterPro" id="IPR010266">
    <property type="entry name" value="NnrS"/>
</dbReference>
<feature type="transmembrane region" description="Helical" evidence="1">
    <location>
        <begin position="20"/>
        <end position="43"/>
    </location>
</feature>
<feature type="transmembrane region" description="Helical" evidence="1">
    <location>
        <begin position="90"/>
        <end position="107"/>
    </location>
</feature>
<proteinExistence type="predicted"/>
<keyword evidence="1" id="KW-1133">Transmembrane helix</keyword>
<name>A0ABV4FCB1_BRAEL</name>
<evidence type="ECO:0000313" key="2">
    <source>
        <dbReference type="EMBL" id="MEY9321127.1"/>
    </source>
</evidence>
<keyword evidence="1" id="KW-0812">Transmembrane</keyword>
<feature type="transmembrane region" description="Helical" evidence="1">
    <location>
        <begin position="270"/>
        <end position="290"/>
    </location>
</feature>
<dbReference type="Pfam" id="PF05940">
    <property type="entry name" value="NnrS"/>
    <property type="match status" value="1"/>
</dbReference>